<dbReference type="VEuPathDB" id="MicrosporidiaDB:ECANGB1_1599"/>
<protein>
    <submittedName>
        <fullName evidence="1">Uncharacterized protein</fullName>
    </submittedName>
</protein>
<evidence type="ECO:0000313" key="2">
    <source>
        <dbReference type="Proteomes" id="UP000192639"/>
    </source>
</evidence>
<dbReference type="EMBL" id="LWDP01000051">
    <property type="protein sequence ID" value="ORD93749.1"/>
    <property type="molecule type" value="Genomic_DNA"/>
</dbReference>
<organism evidence="1 2">
    <name type="scientific">Enterospora canceri</name>
    <dbReference type="NCBI Taxonomy" id="1081671"/>
    <lineage>
        <taxon>Eukaryota</taxon>
        <taxon>Fungi</taxon>
        <taxon>Fungi incertae sedis</taxon>
        <taxon>Microsporidia</taxon>
        <taxon>Enterocytozoonidae</taxon>
        <taxon>Enterospora</taxon>
    </lineage>
</organism>
<comment type="caution">
    <text evidence="1">The sequence shown here is derived from an EMBL/GenBank/DDBJ whole genome shotgun (WGS) entry which is preliminary data.</text>
</comment>
<name>A0A1Y1S5P0_9MICR</name>
<gene>
    <name evidence="1" type="ORF">ECANGB1_1599</name>
</gene>
<dbReference type="AlphaFoldDB" id="A0A1Y1S5P0"/>
<evidence type="ECO:0000313" key="1">
    <source>
        <dbReference type="EMBL" id="ORD93749.1"/>
    </source>
</evidence>
<accession>A0A1Y1S5P0</accession>
<sequence length="141" mass="16597">MTCSSALHFYYVTEYNIDGVEPGETVSYYTNKVSQAICDLHKINRIIFQSHSELSIISKMKRNKTTRSRMGVLKGYVMETKWNLAIIDNYVKRVMIEWSKVDKSVALKKKKNEFDEKLRQIDESNALFDTEWNKLNIFQVE</sequence>
<keyword evidence="2" id="KW-1185">Reference proteome</keyword>
<reference evidence="1 2" key="1">
    <citation type="journal article" date="2017" name="Environ. Microbiol.">
        <title>Decay of the glycolytic pathway and adaptation to intranuclear parasitism within Enterocytozoonidae microsporidia.</title>
        <authorList>
            <person name="Wiredu Boakye D."/>
            <person name="Jaroenlak P."/>
            <person name="Prachumwat A."/>
            <person name="Williams T.A."/>
            <person name="Bateman K.S."/>
            <person name="Itsathitphaisarn O."/>
            <person name="Sritunyalucksana K."/>
            <person name="Paszkiewicz K.H."/>
            <person name="Moore K.A."/>
            <person name="Stentiford G.D."/>
            <person name="Williams B.A."/>
        </authorList>
    </citation>
    <scope>NUCLEOTIDE SEQUENCE [LARGE SCALE GENOMIC DNA]</scope>
    <source>
        <strain evidence="1 2">GB1</strain>
    </source>
</reference>
<dbReference type="Proteomes" id="UP000192639">
    <property type="component" value="Unassembled WGS sequence"/>
</dbReference>
<proteinExistence type="predicted"/>